<gene>
    <name evidence="1" type="ORF">SAMN05660337_1997</name>
</gene>
<dbReference type="OrthoDB" id="5460550at2"/>
<reference evidence="2" key="1">
    <citation type="submission" date="2016-10" db="EMBL/GenBank/DDBJ databases">
        <authorList>
            <person name="Varghese N."/>
            <person name="Submissions S."/>
        </authorList>
    </citation>
    <scope>NUCLEOTIDE SEQUENCE [LARGE SCALE GENOMIC DNA]</scope>
    <source>
        <strain evidence="2">DSM 16995</strain>
    </source>
</reference>
<protein>
    <submittedName>
        <fullName evidence="1">Uncharacterized protein</fullName>
    </submittedName>
</protein>
<organism evidence="1 2">
    <name type="scientific">Maridesulfovibrio ferrireducens</name>
    <dbReference type="NCBI Taxonomy" id="246191"/>
    <lineage>
        <taxon>Bacteria</taxon>
        <taxon>Pseudomonadati</taxon>
        <taxon>Thermodesulfobacteriota</taxon>
        <taxon>Desulfovibrionia</taxon>
        <taxon>Desulfovibrionales</taxon>
        <taxon>Desulfovibrionaceae</taxon>
        <taxon>Maridesulfovibrio</taxon>
    </lineage>
</organism>
<accession>A0A1G9H3Z3</accession>
<name>A0A1G9H3Z3_9BACT</name>
<dbReference type="RefSeq" id="WP_092160671.1">
    <property type="nucleotide sequence ID" value="NZ_FNGA01000003.1"/>
</dbReference>
<keyword evidence="2" id="KW-1185">Reference proteome</keyword>
<dbReference type="AlphaFoldDB" id="A0A1G9H3Z3"/>
<dbReference type="STRING" id="246191.SAMN05660337_1997"/>
<dbReference type="EMBL" id="FNGA01000003">
    <property type="protein sequence ID" value="SDL07641.1"/>
    <property type="molecule type" value="Genomic_DNA"/>
</dbReference>
<dbReference type="Proteomes" id="UP000199053">
    <property type="component" value="Unassembled WGS sequence"/>
</dbReference>
<evidence type="ECO:0000313" key="2">
    <source>
        <dbReference type="Proteomes" id="UP000199053"/>
    </source>
</evidence>
<proteinExistence type="predicted"/>
<evidence type="ECO:0000313" key="1">
    <source>
        <dbReference type="EMBL" id="SDL07641.1"/>
    </source>
</evidence>
<sequence length="90" mass="9982">MKYICKENCYARNPQGVFQRFNSGDEADFGDVMIVPAHFKKVDGGSGNSADSGIKSERDELIDKLKDLGIAFSPKDSVPKLRKLMKEADL</sequence>